<dbReference type="AlphaFoldDB" id="A0A1F7Z0Z4"/>
<reference evidence="1 2" key="1">
    <citation type="journal article" date="2016" name="Nat. Commun.">
        <title>Thousands of microbial genomes shed light on interconnected biogeochemical processes in an aquifer system.</title>
        <authorList>
            <person name="Anantharaman K."/>
            <person name="Brown C.T."/>
            <person name="Hug L.A."/>
            <person name="Sharon I."/>
            <person name="Castelle C.J."/>
            <person name="Probst A.J."/>
            <person name="Thomas B.C."/>
            <person name="Singh A."/>
            <person name="Wilkins M.J."/>
            <person name="Karaoz U."/>
            <person name="Brodie E.L."/>
            <person name="Williams K.H."/>
            <person name="Hubbard S.S."/>
            <person name="Banfield J.F."/>
        </authorList>
    </citation>
    <scope>NUCLEOTIDE SEQUENCE [LARGE SCALE GENOMIC DNA]</scope>
</reference>
<sequence length="225" mass="25719">MINIKVGETTELRIYDGGPFDVRQFEPAYTNALMDLAQEAFPGENPEIIVVKDFLGHELHASLWTHKSLIGAASRQTTQFEWREQRLKALYMCSAAIFRRWQGWGMSCHFYGPIFDKVQPDMVATTTKAAAIYFQMYKLSRDMGLILSCTKDGKILHNAFELGQMILEKTERNAGQLDFQLVRRGYLPYAGEIDRFDLFDSLSINPQDGVLLIAAKPEVWNLKEV</sequence>
<organism evidence="1 2">
    <name type="scientific">Candidatus Woesebacteria bacterium RIFCSPHIGHO2_02_FULL_39_13</name>
    <dbReference type="NCBI Taxonomy" id="1802505"/>
    <lineage>
        <taxon>Bacteria</taxon>
        <taxon>Candidatus Woeseibacteriota</taxon>
    </lineage>
</organism>
<proteinExistence type="predicted"/>
<dbReference type="EMBL" id="MGGR01000020">
    <property type="protein sequence ID" value="OGM33263.1"/>
    <property type="molecule type" value="Genomic_DNA"/>
</dbReference>
<dbReference type="STRING" id="1802505.A3D01_00545"/>
<evidence type="ECO:0000313" key="2">
    <source>
        <dbReference type="Proteomes" id="UP000177169"/>
    </source>
</evidence>
<comment type="caution">
    <text evidence="1">The sequence shown here is derived from an EMBL/GenBank/DDBJ whole genome shotgun (WGS) entry which is preliminary data.</text>
</comment>
<gene>
    <name evidence="1" type="ORF">A3D01_00545</name>
</gene>
<accession>A0A1F7Z0Z4</accession>
<name>A0A1F7Z0Z4_9BACT</name>
<evidence type="ECO:0000313" key="1">
    <source>
        <dbReference type="EMBL" id="OGM33263.1"/>
    </source>
</evidence>
<dbReference type="Proteomes" id="UP000177169">
    <property type="component" value="Unassembled WGS sequence"/>
</dbReference>
<protein>
    <submittedName>
        <fullName evidence="1">Uncharacterized protein</fullName>
    </submittedName>
</protein>